<dbReference type="CDD" id="cd01011">
    <property type="entry name" value="nicotinamidase"/>
    <property type="match status" value="1"/>
</dbReference>
<evidence type="ECO:0000256" key="7">
    <source>
        <dbReference type="ARBA" id="ARBA00043224"/>
    </source>
</evidence>
<evidence type="ECO:0000256" key="4">
    <source>
        <dbReference type="ARBA" id="ARBA00022801"/>
    </source>
</evidence>
<comment type="similarity">
    <text evidence="1">Belongs to the isochorismatase family.</text>
</comment>
<dbReference type="PANTHER" id="PTHR11080:SF2">
    <property type="entry name" value="LD05707P"/>
    <property type="match status" value="1"/>
</dbReference>
<keyword evidence="4 9" id="KW-0378">Hydrolase</keyword>
<evidence type="ECO:0000256" key="2">
    <source>
        <dbReference type="ARBA" id="ARBA00022642"/>
    </source>
</evidence>
<comment type="pathway">
    <text evidence="5">Cofactor biosynthesis; nicotinate biosynthesis; nicotinate from nicotinamide: step 1/1.</text>
</comment>
<dbReference type="GO" id="GO:0019363">
    <property type="term" value="P:pyridine nucleotide biosynthetic process"/>
    <property type="evidence" value="ECO:0007669"/>
    <property type="project" value="UniProtKB-KW"/>
</dbReference>
<dbReference type="SUPFAM" id="SSF52499">
    <property type="entry name" value="Isochorismatase-like hydrolases"/>
    <property type="match status" value="1"/>
</dbReference>
<evidence type="ECO:0000256" key="5">
    <source>
        <dbReference type="ARBA" id="ARBA00037900"/>
    </source>
</evidence>
<evidence type="ECO:0000256" key="6">
    <source>
        <dbReference type="ARBA" id="ARBA00039017"/>
    </source>
</evidence>
<dbReference type="InterPro" id="IPR036380">
    <property type="entry name" value="Isochorismatase-like_sf"/>
</dbReference>
<sequence>MSPPTPFVPALVIVDLQNDFCPPNGALPVPSGRDVIAPINKLLQLPFVLKIATLDWHPPNHISFADNHPPGNAPFTSETIIPHPENPDRIYKTTLWPVHCVQNTPGAELVSELDQSLLDGVVKKGQDPRVEMYSAFTDPFHEGQQPWDPESNSVCTSDLARTLKEKGVTDVYVVGLAMDYCVKSTAIHAVKYGYRTWVVKEGTKAVAGDDGNRDSTREMEEEGVKIVGLESDEVAWVQGSAQGADVILRCPW</sequence>
<gene>
    <name evidence="9" type="ORF">EX30DRAFT_364668</name>
</gene>
<evidence type="ECO:0000259" key="8">
    <source>
        <dbReference type="Pfam" id="PF00857"/>
    </source>
</evidence>
<dbReference type="Pfam" id="PF00857">
    <property type="entry name" value="Isochorismatase"/>
    <property type="match status" value="1"/>
</dbReference>
<evidence type="ECO:0000256" key="3">
    <source>
        <dbReference type="ARBA" id="ARBA00022723"/>
    </source>
</evidence>
<organism evidence="9 10">
    <name type="scientific">Ascodesmis nigricans</name>
    <dbReference type="NCBI Taxonomy" id="341454"/>
    <lineage>
        <taxon>Eukaryota</taxon>
        <taxon>Fungi</taxon>
        <taxon>Dikarya</taxon>
        <taxon>Ascomycota</taxon>
        <taxon>Pezizomycotina</taxon>
        <taxon>Pezizomycetes</taxon>
        <taxon>Pezizales</taxon>
        <taxon>Ascodesmidaceae</taxon>
        <taxon>Ascodesmis</taxon>
    </lineage>
</organism>
<accession>A0A4S2MUE5</accession>
<dbReference type="Gene3D" id="3.40.50.850">
    <property type="entry name" value="Isochorismatase-like"/>
    <property type="match status" value="1"/>
</dbReference>
<dbReference type="STRING" id="341454.A0A4S2MUE5"/>
<keyword evidence="3" id="KW-0479">Metal-binding</keyword>
<dbReference type="InterPro" id="IPR052347">
    <property type="entry name" value="Isochorismatase_Nicotinamidase"/>
</dbReference>
<feature type="domain" description="Isochorismatase-like" evidence="8">
    <location>
        <begin position="10"/>
        <end position="229"/>
    </location>
</feature>
<dbReference type="EMBL" id="ML220126">
    <property type="protein sequence ID" value="TGZ80117.1"/>
    <property type="molecule type" value="Genomic_DNA"/>
</dbReference>
<dbReference type="GO" id="GO:0008936">
    <property type="term" value="F:nicotinamidase activity"/>
    <property type="evidence" value="ECO:0007669"/>
    <property type="project" value="UniProtKB-EC"/>
</dbReference>
<dbReference type="EC" id="3.5.1.19" evidence="6"/>
<dbReference type="InterPro" id="IPR000868">
    <property type="entry name" value="Isochorismatase-like_dom"/>
</dbReference>
<keyword evidence="2" id="KW-0662">Pyridine nucleotide biosynthesis</keyword>
<evidence type="ECO:0000313" key="10">
    <source>
        <dbReference type="Proteomes" id="UP000298138"/>
    </source>
</evidence>
<dbReference type="OrthoDB" id="3341310at2759"/>
<evidence type="ECO:0000313" key="9">
    <source>
        <dbReference type="EMBL" id="TGZ80117.1"/>
    </source>
</evidence>
<name>A0A4S2MUE5_9PEZI</name>
<dbReference type="AlphaFoldDB" id="A0A4S2MUE5"/>
<dbReference type="GO" id="GO:0046872">
    <property type="term" value="F:metal ion binding"/>
    <property type="evidence" value="ECO:0007669"/>
    <property type="project" value="UniProtKB-KW"/>
</dbReference>
<protein>
    <recommendedName>
        <fullName evidence="6">nicotinamidase</fullName>
        <ecNumber evidence="6">3.5.1.19</ecNumber>
    </recommendedName>
    <alternativeName>
        <fullName evidence="7">Nicotinamide deamidase</fullName>
    </alternativeName>
</protein>
<dbReference type="InParanoid" id="A0A4S2MUE5"/>
<dbReference type="FunCoup" id="A0A4S2MUE5">
    <property type="interactions" value="410"/>
</dbReference>
<reference evidence="9 10" key="1">
    <citation type="submission" date="2019-04" db="EMBL/GenBank/DDBJ databases">
        <title>Comparative genomics and transcriptomics to analyze fruiting body development in filamentous ascomycetes.</title>
        <authorList>
            <consortium name="DOE Joint Genome Institute"/>
            <person name="Lutkenhaus R."/>
            <person name="Traeger S."/>
            <person name="Breuer J."/>
            <person name="Kuo A."/>
            <person name="Lipzen A."/>
            <person name="Pangilinan J."/>
            <person name="Dilworth D."/>
            <person name="Sandor L."/>
            <person name="Poggeler S."/>
            <person name="Barry K."/>
            <person name="Grigoriev I.V."/>
            <person name="Nowrousian M."/>
        </authorList>
    </citation>
    <scope>NUCLEOTIDE SEQUENCE [LARGE SCALE GENOMIC DNA]</scope>
    <source>
        <strain evidence="9 10">CBS 389.68</strain>
    </source>
</reference>
<dbReference type="Proteomes" id="UP000298138">
    <property type="component" value="Unassembled WGS sequence"/>
</dbReference>
<dbReference type="PANTHER" id="PTHR11080">
    <property type="entry name" value="PYRAZINAMIDASE/NICOTINAMIDASE"/>
    <property type="match status" value="1"/>
</dbReference>
<keyword evidence="10" id="KW-1185">Reference proteome</keyword>
<evidence type="ECO:0000256" key="1">
    <source>
        <dbReference type="ARBA" id="ARBA00006336"/>
    </source>
</evidence>
<proteinExistence type="inferred from homology"/>